<feature type="transmembrane region" description="Helical" evidence="1">
    <location>
        <begin position="272"/>
        <end position="296"/>
    </location>
</feature>
<dbReference type="InterPro" id="IPR005240">
    <property type="entry name" value="DUF389"/>
</dbReference>
<dbReference type="OrthoDB" id="8061853at2"/>
<keyword evidence="1" id="KW-0472">Membrane</keyword>
<keyword evidence="1" id="KW-1133">Transmembrane helix</keyword>
<feature type="transmembrane region" description="Helical" evidence="1">
    <location>
        <begin position="219"/>
        <end position="236"/>
    </location>
</feature>
<dbReference type="EMBL" id="QZEY01000018">
    <property type="protein sequence ID" value="RJL23557.1"/>
    <property type="molecule type" value="Genomic_DNA"/>
</dbReference>
<proteinExistence type="predicted"/>
<gene>
    <name evidence="2" type="ORF">D5H75_32135</name>
</gene>
<name>A0A3A4A9H6_9ACTN</name>
<sequence>MLHVRVVSPADRTGEVEEALLDCPAVTNVAVLPGAARRPSGDLVLCDVAREGANAVLDTLRGLGLEENGSIAVERVDLSVSRGAEEAQRAAPGYGDDAVIWEELDRRTIEETRVTWAYLAFLAIATQIAAIGVLVPSTILIVGAMVLGPEFGAVSAICFGLLRRDWPRIAAAARTLVIGFAAAIAVTFLCAIVSRWLGWIDPSWLDLNKEMEFIVKPDRWSFIVALLAGTAGVLSITAGRSSALVGVFISVTTVPAAGNIAVGLALSHLGEVWGSLAQLGVNLAGMILAGTATLAVQRVAWRKYGFRLPGPTRRSVTGPRREP</sequence>
<evidence type="ECO:0000313" key="2">
    <source>
        <dbReference type="EMBL" id="RJL23557.1"/>
    </source>
</evidence>
<reference evidence="2 3" key="1">
    <citation type="submission" date="2018-09" db="EMBL/GenBank/DDBJ databases">
        <title>YIM 75507 draft genome.</title>
        <authorList>
            <person name="Tang S."/>
            <person name="Feng Y."/>
        </authorList>
    </citation>
    <scope>NUCLEOTIDE SEQUENCE [LARGE SCALE GENOMIC DNA]</scope>
    <source>
        <strain evidence="2 3">YIM 75507</strain>
    </source>
</reference>
<dbReference type="PANTHER" id="PTHR20992:SF9">
    <property type="entry name" value="AT15442P-RELATED"/>
    <property type="match status" value="1"/>
</dbReference>
<feature type="transmembrane region" description="Helical" evidence="1">
    <location>
        <begin position="141"/>
        <end position="162"/>
    </location>
</feature>
<evidence type="ECO:0000256" key="1">
    <source>
        <dbReference type="SAM" id="Phobius"/>
    </source>
</evidence>
<dbReference type="Pfam" id="PF04087">
    <property type="entry name" value="DUF389"/>
    <property type="match status" value="1"/>
</dbReference>
<feature type="transmembrane region" description="Helical" evidence="1">
    <location>
        <begin position="116"/>
        <end position="135"/>
    </location>
</feature>
<feature type="transmembrane region" description="Helical" evidence="1">
    <location>
        <begin position="174"/>
        <end position="199"/>
    </location>
</feature>
<feature type="transmembrane region" description="Helical" evidence="1">
    <location>
        <begin position="243"/>
        <end position="266"/>
    </location>
</feature>
<keyword evidence="1" id="KW-0812">Transmembrane</keyword>
<dbReference type="PANTHER" id="PTHR20992">
    <property type="entry name" value="AT15442P-RELATED"/>
    <property type="match status" value="1"/>
</dbReference>
<accession>A0A3A4A9H6</accession>
<organism evidence="2 3">
    <name type="scientific">Bailinhaonella thermotolerans</name>
    <dbReference type="NCBI Taxonomy" id="1070861"/>
    <lineage>
        <taxon>Bacteria</taxon>
        <taxon>Bacillati</taxon>
        <taxon>Actinomycetota</taxon>
        <taxon>Actinomycetes</taxon>
        <taxon>Streptosporangiales</taxon>
        <taxon>Streptosporangiaceae</taxon>
        <taxon>Bailinhaonella</taxon>
    </lineage>
</organism>
<protein>
    <submittedName>
        <fullName evidence="2">DUF389 domain-containing protein</fullName>
    </submittedName>
</protein>
<evidence type="ECO:0000313" key="3">
    <source>
        <dbReference type="Proteomes" id="UP000265768"/>
    </source>
</evidence>
<comment type="caution">
    <text evidence="2">The sequence shown here is derived from an EMBL/GenBank/DDBJ whole genome shotgun (WGS) entry which is preliminary data.</text>
</comment>
<dbReference type="RefSeq" id="WP_119930344.1">
    <property type="nucleotide sequence ID" value="NZ_QZEY01000018.1"/>
</dbReference>
<keyword evidence="3" id="KW-1185">Reference proteome</keyword>
<dbReference type="Proteomes" id="UP000265768">
    <property type="component" value="Unassembled WGS sequence"/>
</dbReference>
<dbReference type="AlphaFoldDB" id="A0A3A4A9H6"/>